<sequence length="152" mass="17063">MTEDQEKDRPQKDEGDRLPLAMKIQKMTVPERIKLAQTGGQEARTLLMQDPNRVVQLAVLENPKITSSEVVGFANSRNISDEALRKIADNREWFKLYPVRLALVKNPKTPVGIALKLVATLNPQDLKILAKSKSVSSVIVQAARRQLERGPR</sequence>
<reference evidence="1" key="1">
    <citation type="journal article" date="2020" name="mSystems">
        <title>Genome- and Community-Level Interaction Insights into Carbon Utilization and Element Cycling Functions of Hydrothermarchaeota in Hydrothermal Sediment.</title>
        <authorList>
            <person name="Zhou Z."/>
            <person name="Liu Y."/>
            <person name="Xu W."/>
            <person name="Pan J."/>
            <person name="Luo Z.H."/>
            <person name="Li M."/>
        </authorList>
    </citation>
    <scope>NUCLEOTIDE SEQUENCE [LARGE SCALE GENOMIC DNA]</scope>
    <source>
        <strain evidence="1">SpSt-456</strain>
    </source>
</reference>
<proteinExistence type="predicted"/>
<dbReference type="EMBL" id="DSTK01000035">
    <property type="protein sequence ID" value="HFK97957.1"/>
    <property type="molecule type" value="Genomic_DNA"/>
</dbReference>
<evidence type="ECO:0000313" key="1">
    <source>
        <dbReference type="EMBL" id="HFK97957.1"/>
    </source>
</evidence>
<gene>
    <name evidence="1" type="ORF">ENS06_11645</name>
</gene>
<name>A0A832EB57_9BACT</name>
<comment type="caution">
    <text evidence="1">The sequence shown here is derived from an EMBL/GenBank/DDBJ whole genome shotgun (WGS) entry which is preliminary data.</text>
</comment>
<evidence type="ECO:0008006" key="2">
    <source>
        <dbReference type="Google" id="ProtNLM"/>
    </source>
</evidence>
<accession>A0A832EB57</accession>
<protein>
    <recommendedName>
        <fullName evidence="2">Leucine rich repeat variant</fullName>
    </recommendedName>
</protein>
<dbReference type="AlphaFoldDB" id="A0A832EB57"/>
<organism evidence="1">
    <name type="scientific">Desulfacinum infernum</name>
    <dbReference type="NCBI Taxonomy" id="35837"/>
    <lineage>
        <taxon>Bacteria</taxon>
        <taxon>Pseudomonadati</taxon>
        <taxon>Thermodesulfobacteriota</taxon>
        <taxon>Syntrophobacteria</taxon>
        <taxon>Syntrophobacterales</taxon>
        <taxon>Syntrophobacteraceae</taxon>
        <taxon>Desulfacinum</taxon>
    </lineage>
</organism>